<evidence type="ECO:0000313" key="2">
    <source>
        <dbReference type="Proteomes" id="UP000187203"/>
    </source>
</evidence>
<comment type="caution">
    <text evidence="1">The sequence shown here is derived from an EMBL/GenBank/DDBJ whole genome shotgun (WGS) entry which is preliminary data.</text>
</comment>
<evidence type="ECO:0000313" key="1">
    <source>
        <dbReference type="EMBL" id="OMO60703.1"/>
    </source>
</evidence>
<dbReference type="Proteomes" id="UP000187203">
    <property type="component" value="Unassembled WGS sequence"/>
</dbReference>
<keyword evidence="2" id="KW-1185">Reference proteome</keyword>
<gene>
    <name evidence="1" type="ORF">COLO4_33770</name>
</gene>
<organism evidence="1 2">
    <name type="scientific">Corchorus olitorius</name>
    <dbReference type="NCBI Taxonomy" id="93759"/>
    <lineage>
        <taxon>Eukaryota</taxon>
        <taxon>Viridiplantae</taxon>
        <taxon>Streptophyta</taxon>
        <taxon>Embryophyta</taxon>
        <taxon>Tracheophyta</taxon>
        <taxon>Spermatophyta</taxon>
        <taxon>Magnoliopsida</taxon>
        <taxon>eudicotyledons</taxon>
        <taxon>Gunneridae</taxon>
        <taxon>Pentapetalae</taxon>
        <taxon>rosids</taxon>
        <taxon>malvids</taxon>
        <taxon>Malvales</taxon>
        <taxon>Malvaceae</taxon>
        <taxon>Grewioideae</taxon>
        <taxon>Apeibeae</taxon>
        <taxon>Corchorus</taxon>
    </lineage>
</organism>
<accession>A0A1R3GRI1</accession>
<dbReference type="EMBL" id="AWUE01021838">
    <property type="protein sequence ID" value="OMO60703.1"/>
    <property type="molecule type" value="Genomic_DNA"/>
</dbReference>
<protein>
    <submittedName>
        <fullName evidence="1">Uncharacterized protein</fullName>
    </submittedName>
</protein>
<dbReference type="AlphaFoldDB" id="A0A1R3GRI1"/>
<proteinExistence type="predicted"/>
<sequence length="35" mass="3941">MSSSYASSSTSAHIVDFTYGMKLIFLPRQESLLWS</sequence>
<name>A0A1R3GRI1_9ROSI</name>
<reference evidence="2" key="1">
    <citation type="submission" date="2013-09" db="EMBL/GenBank/DDBJ databases">
        <title>Corchorus olitorius genome sequencing.</title>
        <authorList>
            <person name="Alam M."/>
            <person name="Haque M.S."/>
            <person name="Islam M.S."/>
            <person name="Emdad E.M."/>
            <person name="Islam M.M."/>
            <person name="Ahmed B."/>
            <person name="Halim A."/>
            <person name="Hossen Q.M.M."/>
            <person name="Hossain M.Z."/>
            <person name="Ahmed R."/>
            <person name="Khan M.M."/>
            <person name="Islam R."/>
            <person name="Rashid M.M."/>
            <person name="Khan S.A."/>
            <person name="Rahman M.S."/>
            <person name="Alam M."/>
            <person name="Yahiya A.S."/>
            <person name="Khan M.S."/>
            <person name="Azam M.S."/>
            <person name="Haque T."/>
            <person name="Lashkar M.Z.H."/>
            <person name="Akhand A.I."/>
            <person name="Morshed G."/>
            <person name="Roy S."/>
            <person name="Uddin K.S."/>
            <person name="Rabeya T."/>
            <person name="Hossain A.S."/>
            <person name="Chowdhury A."/>
            <person name="Snigdha A.R."/>
            <person name="Mortoza M.S."/>
            <person name="Matin S.A."/>
            <person name="Hoque S.M.E."/>
            <person name="Islam M.K."/>
            <person name="Roy D.K."/>
            <person name="Haider R."/>
            <person name="Moosa M.M."/>
            <person name="Elias S.M."/>
            <person name="Hasan A.M."/>
            <person name="Jahan S."/>
            <person name="Shafiuddin M."/>
            <person name="Mahmood N."/>
            <person name="Shommy N.S."/>
        </authorList>
    </citation>
    <scope>NUCLEOTIDE SEQUENCE [LARGE SCALE GENOMIC DNA]</scope>
    <source>
        <strain evidence="2">cv. O-4</strain>
    </source>
</reference>